<reference evidence="6" key="1">
    <citation type="journal article" date="2023" name="Int. J. Syst. Evol. Microbiol.">
        <title>Collibacillus ludicampi gen. nov., sp. nov., a new soil bacterium of the family Alicyclobacillaceae.</title>
        <authorList>
            <person name="Jojima T."/>
            <person name="Ioku Y."/>
            <person name="Fukuta Y."/>
            <person name="Shirasaka N."/>
            <person name="Matsumura Y."/>
            <person name="Mori M."/>
        </authorList>
    </citation>
    <scope>NUCLEOTIDE SEQUENCE</scope>
    <source>
        <strain evidence="6">TP075</strain>
    </source>
</reference>
<protein>
    <recommendedName>
        <fullName evidence="8">Efflux RND transporter periplasmic adaptor subunit</fullName>
    </recommendedName>
</protein>
<dbReference type="NCBIfam" id="TIGR01730">
    <property type="entry name" value="RND_mfp"/>
    <property type="match status" value="1"/>
</dbReference>
<dbReference type="Pfam" id="PF25954">
    <property type="entry name" value="Beta-barrel_RND_2"/>
    <property type="match status" value="1"/>
</dbReference>
<organism evidence="6 7">
    <name type="scientific">Collibacillus ludicampi</name>
    <dbReference type="NCBI Taxonomy" id="2771369"/>
    <lineage>
        <taxon>Bacteria</taxon>
        <taxon>Bacillati</taxon>
        <taxon>Bacillota</taxon>
        <taxon>Bacilli</taxon>
        <taxon>Bacillales</taxon>
        <taxon>Alicyclobacillaceae</taxon>
        <taxon>Collibacillus</taxon>
    </lineage>
</organism>
<evidence type="ECO:0008006" key="8">
    <source>
        <dbReference type="Google" id="ProtNLM"/>
    </source>
</evidence>
<accession>A0AAV4LCL8</accession>
<dbReference type="Gene3D" id="1.10.287.470">
    <property type="entry name" value="Helix hairpin bin"/>
    <property type="match status" value="1"/>
</dbReference>
<proteinExistence type="inferred from homology"/>
<dbReference type="PROSITE" id="PS51257">
    <property type="entry name" value="PROKAR_LIPOPROTEIN"/>
    <property type="match status" value="1"/>
</dbReference>
<dbReference type="Pfam" id="PF25989">
    <property type="entry name" value="YknX_C"/>
    <property type="match status" value="1"/>
</dbReference>
<feature type="coiled-coil region" evidence="2">
    <location>
        <begin position="104"/>
        <end position="280"/>
    </location>
</feature>
<gene>
    <name evidence="6" type="ORF">DNHGIG_11140</name>
</gene>
<dbReference type="Proteomes" id="UP001057291">
    <property type="component" value="Unassembled WGS sequence"/>
</dbReference>
<dbReference type="AlphaFoldDB" id="A0AAV4LCL8"/>
<dbReference type="Gene3D" id="2.40.30.170">
    <property type="match status" value="1"/>
</dbReference>
<evidence type="ECO:0000256" key="3">
    <source>
        <dbReference type="SAM" id="SignalP"/>
    </source>
</evidence>
<dbReference type="Gene3D" id="1.20.120.330">
    <property type="entry name" value="Nucleotidyltransferases domain 2"/>
    <property type="match status" value="1"/>
</dbReference>
<dbReference type="InterPro" id="IPR058792">
    <property type="entry name" value="Beta-barrel_RND_2"/>
</dbReference>
<feature type="chain" id="PRO_5043652101" description="Efflux RND transporter periplasmic adaptor subunit" evidence="3">
    <location>
        <begin position="22"/>
        <end position="466"/>
    </location>
</feature>
<keyword evidence="3" id="KW-0732">Signal</keyword>
<dbReference type="SUPFAM" id="SSF111369">
    <property type="entry name" value="HlyD-like secretion proteins"/>
    <property type="match status" value="2"/>
</dbReference>
<feature type="signal peptide" evidence="3">
    <location>
        <begin position="1"/>
        <end position="21"/>
    </location>
</feature>
<evidence type="ECO:0000256" key="2">
    <source>
        <dbReference type="SAM" id="Coils"/>
    </source>
</evidence>
<feature type="domain" description="CusB-like beta-barrel" evidence="4">
    <location>
        <begin position="318"/>
        <end position="387"/>
    </location>
</feature>
<name>A0AAV4LCL8_9BACL</name>
<dbReference type="RefSeq" id="WP_282198756.1">
    <property type="nucleotide sequence ID" value="NZ_BOQE01000001.1"/>
</dbReference>
<evidence type="ECO:0000313" key="7">
    <source>
        <dbReference type="Proteomes" id="UP001057291"/>
    </source>
</evidence>
<keyword evidence="2" id="KW-0175">Coiled coil</keyword>
<dbReference type="PANTHER" id="PTHR30469">
    <property type="entry name" value="MULTIDRUG RESISTANCE PROTEIN MDTA"/>
    <property type="match status" value="1"/>
</dbReference>
<dbReference type="InterPro" id="IPR006143">
    <property type="entry name" value="RND_pump_MFP"/>
</dbReference>
<sequence>MRRVTMAFVLSTCLFGTAVLSGCGAKEAFQQDQGSPLSVEVAKATAGWISKGPVYTGTVQPDQEVQIVPKIAGKITSIPVSVGSRVKAGDTLFTLDDRDLRNAVARAQAAVEAAQAAVQTAETQQQASVNQANGAAVQAKSGVIQAQNGLTQAQSQVQQLENALTIAKQALDDATTNKQRYEQLYAQNAASKKDLEQAETTYVNAQANYQRAQEQLDAAKGALATAQQALGNANEGYQTAQQQVEVAQSTAGIEASRKALVQAQVNLKTAQDQLADATVTSPINGIIGVKNAEIGDMVSPQMPQPVLVVANLDTVKILVYVPANAINHLKVGDPVMVKAVALNQYFKGQVKNISPLDEKGKGYPVLISVPNKDLILKSGMVTEVNLLAPDAKQGIVIPTAAVVQDNGKSYVYVADHNQARRKEVTIAQQEGSQTLVTSGLNDGDSVITSQLPLLKDNAQITVQQKS</sequence>
<evidence type="ECO:0000259" key="5">
    <source>
        <dbReference type="Pfam" id="PF25989"/>
    </source>
</evidence>
<keyword evidence="7" id="KW-1185">Reference proteome</keyword>
<dbReference type="EMBL" id="BOQE01000001">
    <property type="protein sequence ID" value="GIM45565.1"/>
    <property type="molecule type" value="Genomic_DNA"/>
</dbReference>
<comment type="caution">
    <text evidence="6">The sequence shown here is derived from an EMBL/GenBank/DDBJ whole genome shotgun (WGS) entry which is preliminary data.</text>
</comment>
<dbReference type="GO" id="GO:1990281">
    <property type="term" value="C:efflux pump complex"/>
    <property type="evidence" value="ECO:0007669"/>
    <property type="project" value="TreeGrafter"/>
</dbReference>
<feature type="domain" description="YknX-like C-terminal permuted SH3-like" evidence="5">
    <location>
        <begin position="395"/>
        <end position="462"/>
    </location>
</feature>
<dbReference type="Gene3D" id="2.40.50.100">
    <property type="match status" value="1"/>
</dbReference>
<dbReference type="Gene3D" id="2.40.420.20">
    <property type="match status" value="1"/>
</dbReference>
<evidence type="ECO:0000313" key="6">
    <source>
        <dbReference type="EMBL" id="GIM45565.1"/>
    </source>
</evidence>
<dbReference type="GO" id="GO:0015562">
    <property type="term" value="F:efflux transmembrane transporter activity"/>
    <property type="evidence" value="ECO:0007669"/>
    <property type="project" value="TreeGrafter"/>
</dbReference>
<comment type="similarity">
    <text evidence="1">Belongs to the membrane fusion protein (MFP) (TC 8.A.1) family.</text>
</comment>
<dbReference type="InterPro" id="IPR058637">
    <property type="entry name" value="YknX-like_C"/>
</dbReference>
<evidence type="ECO:0000256" key="1">
    <source>
        <dbReference type="ARBA" id="ARBA00009477"/>
    </source>
</evidence>
<evidence type="ECO:0000259" key="4">
    <source>
        <dbReference type="Pfam" id="PF25954"/>
    </source>
</evidence>
<dbReference type="PANTHER" id="PTHR30469:SF15">
    <property type="entry name" value="HLYD FAMILY OF SECRETION PROTEINS"/>
    <property type="match status" value="1"/>
</dbReference>